<sequence length="196" mass="21783">MCRLCSKCAVSGALRRTRTVRASPCRVIYFLPVRASHAGDSVGIVVQIRAVCVFESIPMAFAIAILTIIAAATLAMIRYAARQQGECNRSQEEPDPSLICFHKILVHKLARRSGVFPIETKCSYRGHTMGYITHHPVTPLKPQLSMCGRTALMRADYSEMLDSRRHSEVGGRLQQLPIRPLISCLSWSVYPNSIVV</sequence>
<keyword evidence="1" id="KW-0472">Membrane</keyword>
<dbReference type="AlphaFoldDB" id="B9XA59"/>
<keyword evidence="1" id="KW-1133">Transmembrane helix</keyword>
<gene>
    <name evidence="2" type="ORF">Cflav_PD6035</name>
</gene>
<proteinExistence type="predicted"/>
<keyword evidence="1" id="KW-0812">Transmembrane</keyword>
<feature type="transmembrane region" description="Helical" evidence="1">
    <location>
        <begin position="59"/>
        <end position="81"/>
    </location>
</feature>
<dbReference type="Proteomes" id="UP000003688">
    <property type="component" value="Unassembled WGS sequence"/>
</dbReference>
<organism evidence="2 3">
    <name type="scientific">Pedosphaera parvula (strain Ellin514)</name>
    <dbReference type="NCBI Taxonomy" id="320771"/>
    <lineage>
        <taxon>Bacteria</taxon>
        <taxon>Pseudomonadati</taxon>
        <taxon>Verrucomicrobiota</taxon>
        <taxon>Pedosphaerae</taxon>
        <taxon>Pedosphaerales</taxon>
        <taxon>Pedosphaeraceae</taxon>
        <taxon>Pedosphaera</taxon>
    </lineage>
</organism>
<dbReference type="EMBL" id="ABOX02000001">
    <property type="protein sequence ID" value="EEF63400.1"/>
    <property type="molecule type" value="Genomic_DNA"/>
</dbReference>
<evidence type="ECO:0000313" key="2">
    <source>
        <dbReference type="EMBL" id="EEF63400.1"/>
    </source>
</evidence>
<accession>B9XA59</accession>
<reference evidence="2 3" key="1">
    <citation type="journal article" date="2011" name="J. Bacteriol.">
        <title>Genome sequence of 'Pedosphaera parvula' Ellin514, an aerobic Verrucomicrobial isolate from pasture soil.</title>
        <authorList>
            <person name="Kant R."/>
            <person name="van Passel M.W."/>
            <person name="Sangwan P."/>
            <person name="Palva A."/>
            <person name="Lucas S."/>
            <person name="Copeland A."/>
            <person name="Lapidus A."/>
            <person name="Glavina Del Rio T."/>
            <person name="Dalin E."/>
            <person name="Tice H."/>
            <person name="Bruce D."/>
            <person name="Goodwin L."/>
            <person name="Pitluck S."/>
            <person name="Chertkov O."/>
            <person name="Larimer F.W."/>
            <person name="Land M.L."/>
            <person name="Hauser L."/>
            <person name="Brettin T.S."/>
            <person name="Detter J.C."/>
            <person name="Han S."/>
            <person name="de Vos W.M."/>
            <person name="Janssen P.H."/>
            <person name="Smidt H."/>
        </authorList>
    </citation>
    <scope>NUCLEOTIDE SEQUENCE [LARGE SCALE GENOMIC DNA]</scope>
    <source>
        <strain evidence="2 3">Ellin514</strain>
    </source>
</reference>
<keyword evidence="3" id="KW-1185">Reference proteome</keyword>
<name>B9XA59_PEDPL</name>
<comment type="caution">
    <text evidence="2">The sequence shown here is derived from an EMBL/GenBank/DDBJ whole genome shotgun (WGS) entry which is preliminary data.</text>
</comment>
<evidence type="ECO:0000313" key="3">
    <source>
        <dbReference type="Proteomes" id="UP000003688"/>
    </source>
</evidence>
<evidence type="ECO:0000256" key="1">
    <source>
        <dbReference type="SAM" id="Phobius"/>
    </source>
</evidence>
<protein>
    <submittedName>
        <fullName evidence="2">Uncharacterized protein</fullName>
    </submittedName>
</protein>